<dbReference type="Proteomes" id="UP001195483">
    <property type="component" value="Unassembled WGS sequence"/>
</dbReference>
<evidence type="ECO:0000256" key="3">
    <source>
        <dbReference type="ARBA" id="ARBA00022729"/>
    </source>
</evidence>
<feature type="chain" id="PRO_5042062106" description="C1q domain-containing protein" evidence="5">
    <location>
        <begin position="20"/>
        <end position="285"/>
    </location>
</feature>
<proteinExistence type="predicted"/>
<dbReference type="PANTHER" id="PTHR22923:SF116">
    <property type="entry name" value="C1Q DOMAIN-CONTAINING PROTEIN"/>
    <property type="match status" value="1"/>
</dbReference>
<sequence>MQSLIIFCTLFRAIYLGAANDKFNYGQDGGIISLLMKKIWDLEERDRSFDRKIAEIDVLRERLDEAQKQLLNMHELEQRLQKAEERIQMLIYGMDETNSDCNVNKSATVKVLDISETQANMEIGSSISYWIPYNGSGKDPRQTKMGDKITERVPFKDRIQAVTIPIGHSLLFDRVDYNEGNAYDARSGIFTCPVSGTYFFYTNIISMLHSAKVQTQIIVEGLGKGKTHAFGDADADQGSTAAALHCNAGQRVWVECTLGSETWGQMYSTFTGILLWPDDAATSSN</sequence>
<comment type="subcellular location">
    <subcellularLocation>
        <location evidence="1">Secreted</location>
    </subcellularLocation>
</comment>
<comment type="caution">
    <text evidence="7">The sequence shown here is derived from an EMBL/GenBank/DDBJ whole genome shotgun (WGS) entry which is preliminary data.</text>
</comment>
<dbReference type="PANTHER" id="PTHR22923">
    <property type="entry name" value="CEREBELLIN-RELATED"/>
    <property type="match status" value="1"/>
</dbReference>
<evidence type="ECO:0000256" key="2">
    <source>
        <dbReference type="ARBA" id="ARBA00022525"/>
    </source>
</evidence>
<dbReference type="InterPro" id="IPR001073">
    <property type="entry name" value="C1q_dom"/>
</dbReference>
<keyword evidence="8" id="KW-1185">Reference proteome</keyword>
<name>A0AAE0W2K2_9BIVA</name>
<dbReference type="AlphaFoldDB" id="A0AAE0W2K2"/>
<dbReference type="PROSITE" id="PS50871">
    <property type="entry name" value="C1Q"/>
    <property type="match status" value="1"/>
</dbReference>
<accession>A0AAE0W2K2</accession>
<reference evidence="7" key="3">
    <citation type="submission" date="2023-05" db="EMBL/GenBank/DDBJ databases">
        <authorList>
            <person name="Smith C.H."/>
        </authorList>
    </citation>
    <scope>NUCLEOTIDE SEQUENCE</scope>
    <source>
        <strain evidence="7">CHS0354</strain>
        <tissue evidence="7">Mantle</tissue>
    </source>
</reference>
<evidence type="ECO:0000313" key="8">
    <source>
        <dbReference type="Proteomes" id="UP001195483"/>
    </source>
</evidence>
<evidence type="ECO:0000259" key="6">
    <source>
        <dbReference type="PROSITE" id="PS50871"/>
    </source>
</evidence>
<dbReference type="SMART" id="SM00110">
    <property type="entry name" value="C1Q"/>
    <property type="match status" value="1"/>
</dbReference>
<keyword evidence="2" id="KW-0964">Secreted</keyword>
<reference evidence="7" key="1">
    <citation type="journal article" date="2021" name="Genome Biol. Evol.">
        <title>A High-Quality Reference Genome for a Parasitic Bivalve with Doubly Uniparental Inheritance (Bivalvia: Unionida).</title>
        <authorList>
            <person name="Smith C.H."/>
        </authorList>
    </citation>
    <scope>NUCLEOTIDE SEQUENCE</scope>
    <source>
        <strain evidence="7">CHS0354</strain>
    </source>
</reference>
<dbReference type="InterPro" id="IPR050822">
    <property type="entry name" value="Cerebellin_Synaptic_Org"/>
</dbReference>
<evidence type="ECO:0000256" key="4">
    <source>
        <dbReference type="SAM" id="Coils"/>
    </source>
</evidence>
<dbReference type="GO" id="GO:0005576">
    <property type="term" value="C:extracellular region"/>
    <property type="evidence" value="ECO:0007669"/>
    <property type="project" value="UniProtKB-SubCell"/>
</dbReference>
<dbReference type="InterPro" id="IPR008983">
    <property type="entry name" value="Tumour_necrosis_fac-like_dom"/>
</dbReference>
<dbReference type="SUPFAM" id="SSF49842">
    <property type="entry name" value="TNF-like"/>
    <property type="match status" value="1"/>
</dbReference>
<evidence type="ECO:0000256" key="5">
    <source>
        <dbReference type="SAM" id="SignalP"/>
    </source>
</evidence>
<protein>
    <recommendedName>
        <fullName evidence="6">C1q domain-containing protein</fullName>
    </recommendedName>
</protein>
<gene>
    <name evidence="7" type="ORF">CHS0354_042309</name>
</gene>
<feature type="coiled-coil region" evidence="4">
    <location>
        <begin position="49"/>
        <end position="93"/>
    </location>
</feature>
<evidence type="ECO:0000256" key="1">
    <source>
        <dbReference type="ARBA" id="ARBA00004613"/>
    </source>
</evidence>
<dbReference type="PRINTS" id="PR00007">
    <property type="entry name" value="COMPLEMNTC1Q"/>
</dbReference>
<feature type="signal peptide" evidence="5">
    <location>
        <begin position="1"/>
        <end position="19"/>
    </location>
</feature>
<organism evidence="7 8">
    <name type="scientific">Potamilus streckersoni</name>
    <dbReference type="NCBI Taxonomy" id="2493646"/>
    <lineage>
        <taxon>Eukaryota</taxon>
        <taxon>Metazoa</taxon>
        <taxon>Spiralia</taxon>
        <taxon>Lophotrochozoa</taxon>
        <taxon>Mollusca</taxon>
        <taxon>Bivalvia</taxon>
        <taxon>Autobranchia</taxon>
        <taxon>Heteroconchia</taxon>
        <taxon>Palaeoheterodonta</taxon>
        <taxon>Unionida</taxon>
        <taxon>Unionoidea</taxon>
        <taxon>Unionidae</taxon>
        <taxon>Ambleminae</taxon>
        <taxon>Lampsilini</taxon>
        <taxon>Potamilus</taxon>
    </lineage>
</organism>
<feature type="domain" description="C1q" evidence="6">
    <location>
        <begin position="148"/>
        <end position="281"/>
    </location>
</feature>
<keyword evidence="4" id="KW-0175">Coiled coil</keyword>
<reference evidence="7" key="2">
    <citation type="journal article" date="2021" name="Genome Biol. Evol.">
        <title>Developing a high-quality reference genome for a parasitic bivalve with doubly uniparental inheritance (Bivalvia: Unionida).</title>
        <authorList>
            <person name="Smith C.H."/>
        </authorList>
    </citation>
    <scope>NUCLEOTIDE SEQUENCE</scope>
    <source>
        <strain evidence="7">CHS0354</strain>
        <tissue evidence="7">Mantle</tissue>
    </source>
</reference>
<keyword evidence="3 5" id="KW-0732">Signal</keyword>
<evidence type="ECO:0000313" key="7">
    <source>
        <dbReference type="EMBL" id="KAK3597960.1"/>
    </source>
</evidence>
<dbReference type="EMBL" id="JAEAOA010002354">
    <property type="protein sequence ID" value="KAK3597960.1"/>
    <property type="molecule type" value="Genomic_DNA"/>
</dbReference>
<dbReference type="Pfam" id="PF00386">
    <property type="entry name" value="C1q"/>
    <property type="match status" value="1"/>
</dbReference>
<dbReference type="Gene3D" id="2.60.120.40">
    <property type="match status" value="1"/>
</dbReference>